<dbReference type="Pfam" id="PF07914">
    <property type="entry name" value="DUF1679"/>
    <property type="match status" value="1"/>
</dbReference>
<dbReference type="OrthoDB" id="5915577at2759"/>
<dbReference type="Proteomes" id="UP000230233">
    <property type="component" value="Chromosome V"/>
</dbReference>
<organism evidence="1 2">
    <name type="scientific">Caenorhabditis nigoni</name>
    <dbReference type="NCBI Taxonomy" id="1611254"/>
    <lineage>
        <taxon>Eukaryota</taxon>
        <taxon>Metazoa</taxon>
        <taxon>Ecdysozoa</taxon>
        <taxon>Nematoda</taxon>
        <taxon>Chromadorea</taxon>
        <taxon>Rhabditida</taxon>
        <taxon>Rhabditina</taxon>
        <taxon>Rhabditomorpha</taxon>
        <taxon>Rhabditoidea</taxon>
        <taxon>Rhabditidae</taxon>
        <taxon>Peloderinae</taxon>
        <taxon>Caenorhabditis</taxon>
    </lineage>
</organism>
<evidence type="ECO:0000313" key="2">
    <source>
        <dbReference type="Proteomes" id="UP000230233"/>
    </source>
</evidence>
<dbReference type="AlphaFoldDB" id="A0A2G5TJ29"/>
<name>A0A2G5TJ29_9PELO</name>
<dbReference type="EMBL" id="PDUG01000005">
    <property type="protein sequence ID" value="PIC27267.1"/>
    <property type="molecule type" value="Genomic_DNA"/>
</dbReference>
<dbReference type="InterPro" id="IPR012877">
    <property type="entry name" value="Dhs-27"/>
</dbReference>
<keyword evidence="2" id="KW-1185">Reference proteome</keyword>
<protein>
    <submittedName>
        <fullName evidence="1">Uncharacterized protein</fullName>
    </submittedName>
</protein>
<evidence type="ECO:0000313" key="1">
    <source>
        <dbReference type="EMBL" id="PIC27267.1"/>
    </source>
</evidence>
<sequence>MSAGEEGSPLFKNGDGLFSTHVHLEDLQKVIGEQMNTKAELGPNTKYTIVGDGIHESGGSCGPRLDSA</sequence>
<reference evidence="2" key="1">
    <citation type="submission" date="2017-10" db="EMBL/GenBank/DDBJ databases">
        <title>Rapid genome shrinkage in a self-fertile nematode reveals novel sperm competition proteins.</title>
        <authorList>
            <person name="Yin D."/>
            <person name="Schwarz E.M."/>
            <person name="Thomas C.G."/>
            <person name="Felde R.L."/>
            <person name="Korf I.F."/>
            <person name="Cutter A.D."/>
            <person name="Schartner C.M."/>
            <person name="Ralston E.J."/>
            <person name="Meyer B.J."/>
            <person name="Haag E.S."/>
        </authorList>
    </citation>
    <scope>NUCLEOTIDE SEQUENCE [LARGE SCALE GENOMIC DNA]</scope>
    <source>
        <strain evidence="2">JU1422</strain>
    </source>
</reference>
<comment type="caution">
    <text evidence="1">The sequence shown here is derived from an EMBL/GenBank/DDBJ whole genome shotgun (WGS) entry which is preliminary data.</text>
</comment>
<proteinExistence type="predicted"/>
<accession>A0A2G5TJ29</accession>
<gene>
    <name evidence="1" type="primary">Cnig_chr_V.g19578</name>
    <name evidence="1" type="ORF">B9Z55_019578</name>
</gene>